<name>A0A8H2PJC5_MYCMU</name>
<evidence type="ECO:0000259" key="2">
    <source>
        <dbReference type="Pfam" id="PF24238"/>
    </source>
</evidence>
<sequence>MMHKTFHARTARRIIAAALAVLVLAGNAIAYATTSKADSSCQVVAWGFFASQRRTLCDSLIRPDGSWQRQRIFWVPRHQVPITCSGTYFITCSGGQIVDQYVISAETYTVTPDTVLPDEPAHLGAVA</sequence>
<evidence type="ECO:0000313" key="3">
    <source>
        <dbReference type="EMBL" id="QPG69118.1"/>
    </source>
</evidence>
<reference evidence="4" key="1">
    <citation type="submission" date="2018-01" db="EMBL/GenBank/DDBJ databases">
        <title>Comparative genomics of Mycobacterium mucogenicum and Mycobacterium neoaurum clade members emphasizing tRNA and non-coding RNA.</title>
        <authorList>
            <person name="Behra P.R.K."/>
            <person name="Pettersson B.M.F."/>
            <person name="Das S."/>
            <person name="Dasgupta S."/>
            <person name="Kirsebom L.A."/>
        </authorList>
    </citation>
    <scope>NUCLEOTIDE SEQUENCE</scope>
    <source>
        <strain evidence="4">DSM 44124</strain>
    </source>
</reference>
<reference evidence="3 5" key="2">
    <citation type="journal article" date="2019" name="BMC Evol. Biol.">
        <title>Comparative genomics of Mycobacterium mucogenicum and Mycobacterium neoaurum clade members emphasizing tRNA and non-coding RNA.</title>
        <authorList>
            <person name="Behra P.R.K."/>
            <person name="Pettersson B.M.F."/>
            <person name="Das S."/>
            <person name="Dasgupta S."/>
            <person name="Kirsebom L.A."/>
        </authorList>
    </citation>
    <scope>NUCLEOTIDE SEQUENCE [LARGE SCALE GENOMIC DNA]</scope>
    <source>
        <strain evidence="3 5">DSM 44124</strain>
    </source>
</reference>
<evidence type="ECO:0000313" key="4">
    <source>
        <dbReference type="EMBL" id="TLH55639.1"/>
    </source>
</evidence>
<dbReference type="GeneID" id="76728739"/>
<dbReference type="Pfam" id="PF24238">
    <property type="entry name" value="CDGP"/>
    <property type="match status" value="1"/>
</dbReference>
<dbReference type="KEGG" id="mmuc:C1S78_027655"/>
<evidence type="ECO:0000256" key="1">
    <source>
        <dbReference type="SAM" id="SignalP"/>
    </source>
</evidence>
<feature type="signal peptide" evidence="1">
    <location>
        <begin position="1"/>
        <end position="32"/>
    </location>
</feature>
<dbReference type="AlphaFoldDB" id="A0A8H2PJC5"/>
<proteinExistence type="predicted"/>
<protein>
    <recommendedName>
        <fullName evidence="2">CDGP domain-containing protein</fullName>
    </recommendedName>
</protein>
<dbReference type="EMBL" id="CP062008">
    <property type="protein sequence ID" value="QPG69118.1"/>
    <property type="molecule type" value="Genomic_DNA"/>
</dbReference>
<feature type="domain" description="CDGP" evidence="2">
    <location>
        <begin position="41"/>
        <end position="123"/>
    </location>
</feature>
<dbReference type="RefSeq" id="WP_053855101.1">
    <property type="nucleotide sequence ID" value="NZ_ANBS01000055.1"/>
</dbReference>
<feature type="chain" id="PRO_5044690389" description="CDGP domain-containing protein" evidence="1">
    <location>
        <begin position="33"/>
        <end position="127"/>
    </location>
</feature>
<accession>A0A8H2PJC5</accession>
<reference evidence="3 5" key="3">
    <citation type="journal article" date="2019" name="Sci. Rep.">
        <title>Insight into the biology of Mycobacterium mucogenicum and Mycobacterium neoaurum clade members.</title>
        <authorList>
            <person name="Behra P.R.K."/>
            <person name="Pettersson B.M.F."/>
            <person name="Ramesh M."/>
            <person name="Dasgupta S."/>
            <person name="Kirsebom L.A."/>
        </authorList>
    </citation>
    <scope>NUCLEOTIDE SEQUENCE [LARGE SCALE GENOMIC DNA]</scope>
    <source>
        <strain evidence="3 5">DSM 44124</strain>
    </source>
</reference>
<keyword evidence="1" id="KW-0732">Signal</keyword>
<keyword evidence="5" id="KW-1185">Reference proteome</keyword>
<gene>
    <name evidence="3" type="ORF">C1S78_027655</name>
    <name evidence="4" type="ORF">C1S78_27595</name>
</gene>
<dbReference type="Proteomes" id="UP000309231">
    <property type="component" value="Chromosome"/>
</dbReference>
<dbReference type="EMBL" id="POTL01000001">
    <property type="protein sequence ID" value="TLH55639.1"/>
    <property type="molecule type" value="Genomic_DNA"/>
</dbReference>
<evidence type="ECO:0000313" key="5">
    <source>
        <dbReference type="Proteomes" id="UP000309231"/>
    </source>
</evidence>
<dbReference type="InterPro" id="IPR056271">
    <property type="entry name" value="CDGP_dom"/>
</dbReference>
<organism evidence="4">
    <name type="scientific">Mycolicibacterium mucogenicum DSM 44124</name>
    <dbReference type="NCBI Taxonomy" id="1226753"/>
    <lineage>
        <taxon>Bacteria</taxon>
        <taxon>Bacillati</taxon>
        <taxon>Actinomycetota</taxon>
        <taxon>Actinomycetes</taxon>
        <taxon>Mycobacteriales</taxon>
        <taxon>Mycobacteriaceae</taxon>
        <taxon>Mycolicibacterium</taxon>
    </lineage>
</organism>